<sequence length="66" mass="6755">MNRRKPFSRTPLSLSLAALLYAPDSALSTTGNTGTGGTSGSGSSQSGAMGGVEQTPHSVNIRTNFR</sequence>
<organism evidence="2">
    <name type="scientific">hydrothermal vent metagenome</name>
    <dbReference type="NCBI Taxonomy" id="652676"/>
    <lineage>
        <taxon>unclassified sequences</taxon>
        <taxon>metagenomes</taxon>
        <taxon>ecological metagenomes</taxon>
    </lineage>
</organism>
<evidence type="ECO:0000256" key="1">
    <source>
        <dbReference type="SAM" id="MobiDB-lite"/>
    </source>
</evidence>
<dbReference type="AlphaFoldDB" id="A0A3B0ZKE1"/>
<name>A0A3B0ZKE1_9ZZZZ</name>
<accession>A0A3B0ZKE1</accession>
<dbReference type="EMBL" id="UOFK01000251">
    <property type="protein sequence ID" value="VAW81176.1"/>
    <property type="molecule type" value="Genomic_DNA"/>
</dbReference>
<feature type="compositionally biased region" description="Polar residues" evidence="1">
    <location>
        <begin position="55"/>
        <end position="66"/>
    </location>
</feature>
<feature type="region of interest" description="Disordered" evidence="1">
    <location>
        <begin position="26"/>
        <end position="66"/>
    </location>
</feature>
<reference evidence="2" key="1">
    <citation type="submission" date="2018-06" db="EMBL/GenBank/DDBJ databases">
        <authorList>
            <person name="Zhirakovskaya E."/>
        </authorList>
    </citation>
    <scope>NUCLEOTIDE SEQUENCE</scope>
</reference>
<protein>
    <submittedName>
        <fullName evidence="2">Uncharacterized protein</fullName>
    </submittedName>
</protein>
<proteinExistence type="predicted"/>
<evidence type="ECO:0000313" key="2">
    <source>
        <dbReference type="EMBL" id="VAW81176.1"/>
    </source>
</evidence>
<gene>
    <name evidence="2" type="ORF">MNBD_GAMMA13-1282</name>
</gene>